<dbReference type="Proteomes" id="UP000887574">
    <property type="component" value="Unplaced"/>
</dbReference>
<dbReference type="AlphaFoldDB" id="A0A915EP08"/>
<reference evidence="2" key="1">
    <citation type="submission" date="2022-11" db="UniProtKB">
        <authorList>
            <consortium name="WormBaseParasite"/>
        </authorList>
    </citation>
    <scope>IDENTIFICATION</scope>
</reference>
<keyword evidence="1" id="KW-1185">Reference proteome</keyword>
<protein>
    <submittedName>
        <fullName evidence="2">Uncharacterized protein</fullName>
    </submittedName>
</protein>
<sequence>MITSSSYPASPTIFSRMSHSKLRSRGIVHSVTESGVARLIFDEDFTHFRGLLLNSREESISLTGSQVVHSLTNASIDELVVDTNKNLDPTAPTTSRMQMQIVVVDGETGDKFCIENVEVTRTPKAHERILIGNRADVEIQQYLGSVCSEPILHNGGGSYSTLSRMGSRALAANRTQVHLGHMSLNVIASERTEPSVRRISACDGCATNIIEQSNDFLV</sequence>
<proteinExistence type="predicted"/>
<evidence type="ECO:0000313" key="2">
    <source>
        <dbReference type="WBParaSite" id="jg7889"/>
    </source>
</evidence>
<dbReference type="WBParaSite" id="jg7889">
    <property type="protein sequence ID" value="jg7889"/>
    <property type="gene ID" value="jg7889"/>
</dbReference>
<name>A0A915EP08_9BILA</name>
<accession>A0A915EP08</accession>
<evidence type="ECO:0000313" key="1">
    <source>
        <dbReference type="Proteomes" id="UP000887574"/>
    </source>
</evidence>
<organism evidence="1 2">
    <name type="scientific">Ditylenchus dipsaci</name>
    <dbReference type="NCBI Taxonomy" id="166011"/>
    <lineage>
        <taxon>Eukaryota</taxon>
        <taxon>Metazoa</taxon>
        <taxon>Ecdysozoa</taxon>
        <taxon>Nematoda</taxon>
        <taxon>Chromadorea</taxon>
        <taxon>Rhabditida</taxon>
        <taxon>Tylenchina</taxon>
        <taxon>Tylenchomorpha</taxon>
        <taxon>Sphaerularioidea</taxon>
        <taxon>Anguinidae</taxon>
        <taxon>Anguininae</taxon>
        <taxon>Ditylenchus</taxon>
    </lineage>
</organism>